<evidence type="ECO:0000256" key="1">
    <source>
        <dbReference type="ARBA" id="ARBA00004651"/>
    </source>
</evidence>
<organism evidence="8">
    <name type="scientific">Herbiconiux sp. A18JL235</name>
    <dbReference type="NCBI Taxonomy" id="3152363"/>
    <lineage>
        <taxon>Bacteria</taxon>
        <taxon>Bacillati</taxon>
        <taxon>Actinomycetota</taxon>
        <taxon>Actinomycetes</taxon>
        <taxon>Micrococcales</taxon>
        <taxon>Microbacteriaceae</taxon>
        <taxon>Herbiconiux</taxon>
    </lineage>
</organism>
<keyword evidence="8" id="KW-0614">Plasmid</keyword>
<dbReference type="PANTHER" id="PTHR34820">
    <property type="entry name" value="INNER MEMBRANE PROTEIN YEBZ"/>
    <property type="match status" value="1"/>
</dbReference>
<accession>A0AB39BMW5</accession>
<feature type="transmembrane region" description="Helical" evidence="6">
    <location>
        <begin position="133"/>
        <end position="154"/>
    </location>
</feature>
<feature type="domain" description="Copper resistance protein D" evidence="7">
    <location>
        <begin position="227"/>
        <end position="325"/>
    </location>
</feature>
<dbReference type="InterPro" id="IPR032694">
    <property type="entry name" value="CopC/D"/>
</dbReference>
<dbReference type="InterPro" id="IPR008457">
    <property type="entry name" value="Cu-R_CopD_dom"/>
</dbReference>
<keyword evidence="2" id="KW-1003">Cell membrane</keyword>
<feature type="transmembrane region" description="Helical" evidence="6">
    <location>
        <begin position="303"/>
        <end position="326"/>
    </location>
</feature>
<feature type="transmembrane region" description="Helical" evidence="6">
    <location>
        <begin position="598"/>
        <end position="618"/>
    </location>
</feature>
<evidence type="ECO:0000256" key="3">
    <source>
        <dbReference type="ARBA" id="ARBA00022692"/>
    </source>
</evidence>
<comment type="subcellular location">
    <subcellularLocation>
        <location evidence="1">Cell membrane</location>
        <topology evidence="1">Multi-pass membrane protein</topology>
    </subcellularLocation>
</comment>
<keyword evidence="4 6" id="KW-1133">Transmembrane helix</keyword>
<keyword evidence="5 6" id="KW-0472">Membrane</keyword>
<dbReference type="Pfam" id="PF09678">
    <property type="entry name" value="Caa3_CtaG"/>
    <property type="match status" value="1"/>
</dbReference>
<evidence type="ECO:0000256" key="5">
    <source>
        <dbReference type="ARBA" id="ARBA00023136"/>
    </source>
</evidence>
<evidence type="ECO:0000259" key="7">
    <source>
        <dbReference type="Pfam" id="PF05425"/>
    </source>
</evidence>
<feature type="transmembrane region" description="Helical" evidence="6">
    <location>
        <begin position="228"/>
        <end position="252"/>
    </location>
</feature>
<reference evidence="8" key="1">
    <citation type="submission" date="2024-05" db="EMBL/GenBank/DDBJ databases">
        <title>Herbiconiux sp. A18JL235.</title>
        <authorList>
            <person name="Zhang G."/>
        </authorList>
    </citation>
    <scope>NUCLEOTIDE SEQUENCE</scope>
    <source>
        <strain evidence="8">A18JL235</strain>
        <plasmid evidence="8">unnamed1</plasmid>
    </source>
</reference>
<protein>
    <submittedName>
        <fullName evidence="8">Cytochrome c oxidase assembly protein</fullName>
    </submittedName>
</protein>
<feature type="transmembrane region" description="Helical" evidence="6">
    <location>
        <begin position="195"/>
        <end position="216"/>
    </location>
</feature>
<feature type="transmembrane region" description="Helical" evidence="6">
    <location>
        <begin position="54"/>
        <end position="78"/>
    </location>
</feature>
<dbReference type="EMBL" id="CP162512">
    <property type="protein sequence ID" value="XDI07518.1"/>
    <property type="molecule type" value="Genomic_DNA"/>
</dbReference>
<proteinExistence type="predicted"/>
<dbReference type="RefSeq" id="WP_368499882.1">
    <property type="nucleotide sequence ID" value="NZ_CP162512.1"/>
</dbReference>
<feature type="transmembrane region" description="Helical" evidence="6">
    <location>
        <begin position="546"/>
        <end position="566"/>
    </location>
</feature>
<dbReference type="PANTHER" id="PTHR34820:SF4">
    <property type="entry name" value="INNER MEMBRANE PROTEIN YEBZ"/>
    <property type="match status" value="1"/>
</dbReference>
<feature type="transmembrane region" description="Helical" evidence="6">
    <location>
        <begin position="90"/>
        <end position="113"/>
    </location>
</feature>
<feature type="transmembrane region" description="Helical" evidence="6">
    <location>
        <begin position="432"/>
        <end position="456"/>
    </location>
</feature>
<sequence length="658" mass="69848">MTSMATRRVLIIFAPAALLLATVAVGGSLAVSAWLQQPTLLLDAGPVVDIGLPIAKSLVNIASALTIGALVLAVFALPTEKAGYSTAMDIAAGGACAWAALSFGTSVLAYFSLAGPVPFDIFPASFGQFLTEVSLGQGWLTTTIAAAFLAVFCFAVRAPALVATALVAAFATLIPIALQGHAAGAGSHSAASTALWLHAGGAATWIGGLLVAAVLMSRTDHGPAGMLLRRYSTIALICFVVVAASGTISAALRFDQPDQLWSTGYGQILLIKIVALLALGVAGAAHRRYLIGRFDSSAGARRIIAWLIVSETLLMGVASGAAVVLARTAPPVGEDLAVTPSQILTGQSLPAPLSLGRFFDSWTIDPIWAIGAGFALVLYLAGVRRLRHRGDPWPILRTVSWIVGLAVLVYVTNGAPAVYGTYLFSQHMLEHMTLSMMVPIFLVLGAPVTLALRAIHPRKDGSRGPREWIMAITRSRVTAAITHPLVVAVLFVGSTLVFYYSPLFGWSLADPIGHQWMIAHFLIVGYLFALSMIGTDPIPYRLPYPMRLVTLLVVMASHAFFGLSIITSTELFLPDWYGVITQGWAVDPLADQQAAGGVAWSIGEIPTLVLAITMVTLWSRSDARETKRIDRNADRTGDRDLNEYNAMLRAMSERKTPK</sequence>
<geneLocation type="plasmid" evidence="8">
    <name>unnamed1</name>
</geneLocation>
<feature type="transmembrane region" description="Helical" evidence="6">
    <location>
        <begin position="512"/>
        <end position="534"/>
    </location>
</feature>
<dbReference type="AlphaFoldDB" id="A0AB39BMW5"/>
<keyword evidence="3 6" id="KW-0812">Transmembrane</keyword>
<evidence type="ECO:0000256" key="6">
    <source>
        <dbReference type="SAM" id="Phobius"/>
    </source>
</evidence>
<dbReference type="GO" id="GO:0005886">
    <property type="term" value="C:plasma membrane"/>
    <property type="evidence" value="ECO:0007669"/>
    <property type="project" value="UniProtKB-SubCell"/>
</dbReference>
<evidence type="ECO:0000313" key="8">
    <source>
        <dbReference type="EMBL" id="XDI07518.1"/>
    </source>
</evidence>
<name>A0AB39BMW5_9MICO</name>
<evidence type="ECO:0000256" key="2">
    <source>
        <dbReference type="ARBA" id="ARBA00022475"/>
    </source>
</evidence>
<evidence type="ECO:0000256" key="4">
    <source>
        <dbReference type="ARBA" id="ARBA00022989"/>
    </source>
</evidence>
<dbReference type="InterPro" id="IPR019108">
    <property type="entry name" value="Caa3_assmbl_CtaG-rel"/>
</dbReference>
<feature type="transmembrane region" description="Helical" evidence="6">
    <location>
        <begin position="161"/>
        <end position="183"/>
    </location>
</feature>
<feature type="transmembrane region" description="Helical" evidence="6">
    <location>
        <begin position="477"/>
        <end position="500"/>
    </location>
</feature>
<dbReference type="Pfam" id="PF05425">
    <property type="entry name" value="CopD"/>
    <property type="match status" value="1"/>
</dbReference>
<feature type="transmembrane region" description="Helical" evidence="6">
    <location>
        <begin position="366"/>
        <end position="383"/>
    </location>
</feature>
<gene>
    <name evidence="8" type="ORF">ABFY20_19955</name>
</gene>
<feature type="transmembrane region" description="Helical" evidence="6">
    <location>
        <begin position="395"/>
        <end position="412"/>
    </location>
</feature>
<feature type="transmembrane region" description="Helical" evidence="6">
    <location>
        <begin position="264"/>
        <end position="282"/>
    </location>
</feature>
<dbReference type="GO" id="GO:0006825">
    <property type="term" value="P:copper ion transport"/>
    <property type="evidence" value="ECO:0007669"/>
    <property type="project" value="InterPro"/>
</dbReference>